<dbReference type="OrthoDB" id="8001261at2"/>
<accession>A0A437PHL1</accession>
<dbReference type="AlphaFoldDB" id="A0A437PHL1"/>
<feature type="region of interest" description="Disordered" evidence="1">
    <location>
        <begin position="23"/>
        <end position="62"/>
    </location>
</feature>
<dbReference type="EMBL" id="SACP01000001">
    <property type="protein sequence ID" value="RVU21748.1"/>
    <property type="molecule type" value="Genomic_DNA"/>
</dbReference>
<keyword evidence="2" id="KW-0732">Signal</keyword>
<evidence type="ECO:0000313" key="3">
    <source>
        <dbReference type="EMBL" id="RVU21748.1"/>
    </source>
</evidence>
<evidence type="ECO:0000313" key="4">
    <source>
        <dbReference type="Proteomes" id="UP000286997"/>
    </source>
</evidence>
<keyword evidence="4" id="KW-1185">Reference proteome</keyword>
<protein>
    <submittedName>
        <fullName evidence="3">Uncharacterized protein</fullName>
    </submittedName>
</protein>
<evidence type="ECO:0000256" key="2">
    <source>
        <dbReference type="SAM" id="SignalP"/>
    </source>
</evidence>
<feature type="signal peptide" evidence="2">
    <location>
        <begin position="1"/>
        <end position="21"/>
    </location>
</feature>
<dbReference type="Proteomes" id="UP000286997">
    <property type="component" value="Unassembled WGS sequence"/>
</dbReference>
<feature type="compositionally biased region" description="Low complexity" evidence="1">
    <location>
        <begin position="23"/>
        <end position="49"/>
    </location>
</feature>
<reference evidence="3 4" key="1">
    <citation type="submission" date="2019-01" db="EMBL/GenBank/DDBJ databases">
        <authorList>
            <person name="Chen W.-M."/>
        </authorList>
    </citation>
    <scope>NUCLEOTIDE SEQUENCE [LARGE SCALE GENOMIC DNA]</scope>
    <source>
        <strain evidence="3 4">TER-1</strain>
    </source>
</reference>
<gene>
    <name evidence="3" type="ORF">EOE48_01495</name>
</gene>
<organism evidence="3 4">
    <name type="scientific">Methylobacterium oryzihabitans</name>
    <dbReference type="NCBI Taxonomy" id="2499852"/>
    <lineage>
        <taxon>Bacteria</taxon>
        <taxon>Pseudomonadati</taxon>
        <taxon>Pseudomonadota</taxon>
        <taxon>Alphaproteobacteria</taxon>
        <taxon>Hyphomicrobiales</taxon>
        <taxon>Methylobacteriaceae</taxon>
        <taxon>Methylobacterium</taxon>
    </lineage>
</organism>
<name>A0A437PHL1_9HYPH</name>
<sequence>MPSRAVAILVVFAALGGTAAAQTPAASAKAPAASSKAPAASAQAPAASAKEPSVQSLAARERQKTCGAEWRALSAAEKTSQGPKWPQYYSKCVKRLKEVKA</sequence>
<proteinExistence type="predicted"/>
<evidence type="ECO:0000256" key="1">
    <source>
        <dbReference type="SAM" id="MobiDB-lite"/>
    </source>
</evidence>
<comment type="caution">
    <text evidence="3">The sequence shown here is derived from an EMBL/GenBank/DDBJ whole genome shotgun (WGS) entry which is preliminary data.</text>
</comment>
<feature type="chain" id="PRO_5019397643" evidence="2">
    <location>
        <begin position="22"/>
        <end position="101"/>
    </location>
</feature>
<dbReference type="RefSeq" id="WP_127726991.1">
    <property type="nucleotide sequence ID" value="NZ_SACP01000001.1"/>
</dbReference>